<evidence type="ECO:0000313" key="2">
    <source>
        <dbReference type="Proteomes" id="UP000198935"/>
    </source>
</evidence>
<gene>
    <name evidence="1" type="ORF">SAMN05421736_11522</name>
</gene>
<keyword evidence="2" id="KW-1185">Reference proteome</keyword>
<name>A0A1H3TJL6_9BACI</name>
<dbReference type="EMBL" id="FNPI01000015">
    <property type="protein sequence ID" value="SDZ50512.1"/>
    <property type="molecule type" value="Genomic_DNA"/>
</dbReference>
<dbReference type="Pfam" id="PF16887">
    <property type="entry name" value="DUF5081"/>
    <property type="match status" value="1"/>
</dbReference>
<accession>A0A1H3TJL6</accession>
<dbReference type="Proteomes" id="UP000198935">
    <property type="component" value="Unassembled WGS sequence"/>
</dbReference>
<dbReference type="OrthoDB" id="2339813at2"/>
<reference evidence="2" key="1">
    <citation type="submission" date="2016-10" db="EMBL/GenBank/DDBJ databases">
        <authorList>
            <person name="Varghese N."/>
            <person name="Submissions S."/>
        </authorList>
    </citation>
    <scope>NUCLEOTIDE SEQUENCE [LARGE SCALE GENOMIC DNA]</scope>
    <source>
        <strain evidence="2">SP</strain>
    </source>
</reference>
<evidence type="ECO:0000313" key="1">
    <source>
        <dbReference type="EMBL" id="SDZ50512.1"/>
    </source>
</evidence>
<sequence>MTASSTDTFSVPELYLLAAAFGGNSLFGLPEKERYQFFGEEVFEEAHNRLKEKQILSPEGKITKNGAIIIRAVEYYYHSKQFVRINNLMFAFREDNDEELIMLVEVEEQRAYKLFVLSKVLAFQILGKNFPIIFREPGEDEKTFLKKELSKKERQKTAQFEPGEALINLESFHMEETPHEQTNPAFYQQWLVFPKAEKLIMVDTVQQTYYHASQHWFLKLLFDELHFPYKEKEAK</sequence>
<organism evidence="1 2">
    <name type="scientific">Evansella caseinilytica</name>
    <dbReference type="NCBI Taxonomy" id="1503961"/>
    <lineage>
        <taxon>Bacteria</taxon>
        <taxon>Bacillati</taxon>
        <taxon>Bacillota</taxon>
        <taxon>Bacilli</taxon>
        <taxon>Bacillales</taxon>
        <taxon>Bacillaceae</taxon>
        <taxon>Evansella</taxon>
    </lineage>
</organism>
<dbReference type="STRING" id="1503961.SAMN05421736_11522"/>
<dbReference type="AlphaFoldDB" id="A0A1H3TJL6"/>
<protein>
    <recommendedName>
        <fullName evidence="3">DUF5081 family protein</fullName>
    </recommendedName>
</protein>
<dbReference type="InterPro" id="IPR031682">
    <property type="entry name" value="EsaE"/>
</dbReference>
<evidence type="ECO:0008006" key="3">
    <source>
        <dbReference type="Google" id="ProtNLM"/>
    </source>
</evidence>
<proteinExistence type="predicted"/>